<accession>A0A0U5FEF2</accession>
<reference evidence="2 3" key="1">
    <citation type="submission" date="2014-09" db="EMBL/GenBank/DDBJ databases">
        <authorList>
            <person name="Regsiter A."/>
        </authorList>
    </citation>
    <scope>NUCLEOTIDE SEQUENCE [LARGE SCALE GENOMIC DNA]</scope>
</reference>
<keyword evidence="1" id="KW-1133">Transmembrane helix</keyword>
<feature type="transmembrane region" description="Helical" evidence="1">
    <location>
        <begin position="75"/>
        <end position="97"/>
    </location>
</feature>
<gene>
    <name evidence="2" type="primary">trwL</name>
    <name evidence="2" type="ORF">XAC3562_1860013</name>
</gene>
<dbReference type="EMBL" id="CCXZ01000097">
    <property type="protein sequence ID" value="CEG15311.1"/>
    <property type="molecule type" value="Genomic_DNA"/>
</dbReference>
<name>A0A0U5FEF2_XANCI</name>
<proteinExistence type="predicted"/>
<dbReference type="Pfam" id="PF04956">
    <property type="entry name" value="TrbC"/>
    <property type="match status" value="1"/>
</dbReference>
<keyword evidence="1" id="KW-0472">Membrane</keyword>
<organism evidence="2 3">
    <name type="scientific">Xanthomonas citri pv. citri</name>
    <dbReference type="NCBI Taxonomy" id="611301"/>
    <lineage>
        <taxon>Bacteria</taxon>
        <taxon>Pseudomonadati</taxon>
        <taxon>Pseudomonadota</taxon>
        <taxon>Gammaproteobacteria</taxon>
        <taxon>Lysobacterales</taxon>
        <taxon>Lysobacteraceae</taxon>
        <taxon>Xanthomonas</taxon>
    </lineage>
</organism>
<comment type="caution">
    <text evidence="2">The sequence shown here is derived from an EMBL/GenBank/DDBJ whole genome shotgun (WGS) entry which is preliminary data.</text>
</comment>
<dbReference type="InterPro" id="IPR007039">
    <property type="entry name" value="TrbC/VirB2"/>
</dbReference>
<protein>
    <submittedName>
        <fullName evidence="2">Putative conjugal transfer protein</fullName>
    </submittedName>
</protein>
<dbReference type="RefSeq" id="WP_029996458.1">
    <property type="nucleotide sequence ID" value="NZ_CAVLIB010000032.1"/>
</dbReference>
<evidence type="ECO:0000313" key="3">
    <source>
        <dbReference type="Proteomes" id="UP000052230"/>
    </source>
</evidence>
<evidence type="ECO:0000256" key="1">
    <source>
        <dbReference type="SAM" id="Phobius"/>
    </source>
</evidence>
<dbReference type="Proteomes" id="UP000052230">
    <property type="component" value="Unassembled WGS sequence"/>
</dbReference>
<dbReference type="AlphaFoldDB" id="A0A0U5FEF2"/>
<keyword evidence="1" id="KW-0812">Transmembrane</keyword>
<sequence>MKGTPARFADYKTAVASSLLLAIVAADADAQGLAKAKGFLNSLKDNLLSFVPIIAICAGLVLVILYWFNVIQKEGFIKWIVGLIIAGSVAEIVALFVT</sequence>
<evidence type="ECO:0000313" key="2">
    <source>
        <dbReference type="EMBL" id="CEG15311.1"/>
    </source>
</evidence>
<feature type="transmembrane region" description="Helical" evidence="1">
    <location>
        <begin position="46"/>
        <end position="68"/>
    </location>
</feature>
<keyword evidence="3" id="KW-1185">Reference proteome</keyword>